<gene>
    <name evidence="1" type="ORF">NCTC11388_02792</name>
</gene>
<protein>
    <submittedName>
        <fullName evidence="1">Uncharacterized protein</fullName>
    </submittedName>
</protein>
<organism evidence="1 2">
    <name type="scientific">Sphingobacterium spiritivorum</name>
    <name type="common">Flavobacterium spiritivorum</name>
    <dbReference type="NCBI Taxonomy" id="258"/>
    <lineage>
        <taxon>Bacteria</taxon>
        <taxon>Pseudomonadati</taxon>
        <taxon>Bacteroidota</taxon>
        <taxon>Sphingobacteriia</taxon>
        <taxon>Sphingobacteriales</taxon>
        <taxon>Sphingobacteriaceae</taxon>
        <taxon>Sphingobacterium</taxon>
    </lineage>
</organism>
<evidence type="ECO:0000313" key="1">
    <source>
        <dbReference type="EMBL" id="SUJ18720.1"/>
    </source>
</evidence>
<reference evidence="1 2" key="1">
    <citation type="submission" date="2018-06" db="EMBL/GenBank/DDBJ databases">
        <authorList>
            <consortium name="Pathogen Informatics"/>
            <person name="Doyle S."/>
        </authorList>
    </citation>
    <scope>NUCLEOTIDE SEQUENCE [LARGE SCALE GENOMIC DNA]</scope>
    <source>
        <strain evidence="1 2">NCTC11388</strain>
    </source>
</reference>
<dbReference type="RefSeq" id="WP_115170530.1">
    <property type="nucleotide sequence ID" value="NZ_UGYW01000002.1"/>
</dbReference>
<name>A0A380CE99_SPHSI</name>
<dbReference type="AlphaFoldDB" id="A0A380CE99"/>
<accession>A0A380CE99</accession>
<evidence type="ECO:0000313" key="2">
    <source>
        <dbReference type="Proteomes" id="UP000254893"/>
    </source>
</evidence>
<dbReference type="EMBL" id="UGYW01000002">
    <property type="protein sequence ID" value="SUJ18720.1"/>
    <property type="molecule type" value="Genomic_DNA"/>
</dbReference>
<sequence>MADGQIDPTKTLIFSKKTIELFSQIEKASRKHSDLKLSNSEVYKGFGVEITEKMAGVSYDYTVCDDAVWNDLDAQIKELDKQKKAREKFLQAIPATNIDENGNVTGHTYDENGIELRPPLKTGSLGLNVTIK</sequence>
<dbReference type="Proteomes" id="UP000254893">
    <property type="component" value="Unassembled WGS sequence"/>
</dbReference>
<proteinExistence type="predicted"/>